<feature type="region of interest" description="Disordered" evidence="1">
    <location>
        <begin position="95"/>
        <end position="119"/>
    </location>
</feature>
<dbReference type="Proteomes" id="UP000193411">
    <property type="component" value="Unassembled WGS sequence"/>
</dbReference>
<dbReference type="EMBL" id="MCFL01000020">
    <property type="protein sequence ID" value="ORZ35859.1"/>
    <property type="molecule type" value="Genomic_DNA"/>
</dbReference>
<organism evidence="3 4">
    <name type="scientific">Catenaria anguillulae PL171</name>
    <dbReference type="NCBI Taxonomy" id="765915"/>
    <lineage>
        <taxon>Eukaryota</taxon>
        <taxon>Fungi</taxon>
        <taxon>Fungi incertae sedis</taxon>
        <taxon>Blastocladiomycota</taxon>
        <taxon>Blastocladiomycetes</taxon>
        <taxon>Blastocladiales</taxon>
        <taxon>Catenariaceae</taxon>
        <taxon>Catenaria</taxon>
    </lineage>
</organism>
<comment type="caution">
    <text evidence="3">The sequence shown here is derived from an EMBL/GenBank/DDBJ whole genome shotgun (WGS) entry which is preliminary data.</text>
</comment>
<feature type="compositionally biased region" description="Pro residues" evidence="1">
    <location>
        <begin position="39"/>
        <end position="51"/>
    </location>
</feature>
<evidence type="ECO:0000256" key="1">
    <source>
        <dbReference type="SAM" id="MobiDB-lite"/>
    </source>
</evidence>
<dbReference type="OrthoDB" id="10629376at2759"/>
<evidence type="ECO:0000313" key="3">
    <source>
        <dbReference type="EMBL" id="ORZ35859.1"/>
    </source>
</evidence>
<keyword evidence="2" id="KW-0732">Signal</keyword>
<evidence type="ECO:0000256" key="2">
    <source>
        <dbReference type="SAM" id="SignalP"/>
    </source>
</evidence>
<evidence type="ECO:0008006" key="5">
    <source>
        <dbReference type="Google" id="ProtNLM"/>
    </source>
</evidence>
<accession>A0A1Y2HMS5</accession>
<gene>
    <name evidence="3" type="ORF">BCR44DRAFT_197347</name>
</gene>
<proteinExistence type="predicted"/>
<dbReference type="AlphaFoldDB" id="A0A1Y2HMS5"/>
<evidence type="ECO:0000313" key="4">
    <source>
        <dbReference type="Proteomes" id="UP000193411"/>
    </source>
</evidence>
<sequence>MRGHGSFQPNRQGLRSDLILLVAFLLAVNLSVLANPTPQRGPPTGLPPPNPTATITYANGGGSAYISAEGDYLTVINQCRGLDGTRGLDQRVHQVPQHGSPRLPLAPLPRVGLQGHAAG</sequence>
<feature type="chain" id="PRO_5012824643" description="Ricin B lectin domain-containing protein" evidence="2">
    <location>
        <begin position="35"/>
        <end position="119"/>
    </location>
</feature>
<feature type="region of interest" description="Disordered" evidence="1">
    <location>
        <begin position="36"/>
        <end position="55"/>
    </location>
</feature>
<reference evidence="3 4" key="1">
    <citation type="submission" date="2016-07" db="EMBL/GenBank/DDBJ databases">
        <title>Pervasive Adenine N6-methylation of Active Genes in Fungi.</title>
        <authorList>
            <consortium name="DOE Joint Genome Institute"/>
            <person name="Mondo S.J."/>
            <person name="Dannebaum R.O."/>
            <person name="Kuo R.C."/>
            <person name="Labutti K."/>
            <person name="Haridas S."/>
            <person name="Kuo A."/>
            <person name="Salamov A."/>
            <person name="Ahrendt S.R."/>
            <person name="Lipzen A."/>
            <person name="Sullivan W."/>
            <person name="Andreopoulos W.B."/>
            <person name="Clum A."/>
            <person name="Lindquist E."/>
            <person name="Daum C."/>
            <person name="Ramamoorthy G.K."/>
            <person name="Gryganskyi A."/>
            <person name="Culley D."/>
            <person name="Magnuson J.K."/>
            <person name="James T.Y."/>
            <person name="O'Malley M.A."/>
            <person name="Stajich J.E."/>
            <person name="Spatafora J.W."/>
            <person name="Visel A."/>
            <person name="Grigoriev I.V."/>
        </authorList>
    </citation>
    <scope>NUCLEOTIDE SEQUENCE [LARGE SCALE GENOMIC DNA]</scope>
    <source>
        <strain evidence="3 4">PL171</strain>
    </source>
</reference>
<name>A0A1Y2HMS5_9FUNG</name>
<keyword evidence="4" id="KW-1185">Reference proteome</keyword>
<protein>
    <recommendedName>
        <fullName evidence="5">Ricin B lectin domain-containing protein</fullName>
    </recommendedName>
</protein>
<feature type="signal peptide" evidence="2">
    <location>
        <begin position="1"/>
        <end position="34"/>
    </location>
</feature>